<dbReference type="SUPFAM" id="SSF52540">
    <property type="entry name" value="P-loop containing nucleoside triphosphate hydrolases"/>
    <property type="match status" value="1"/>
</dbReference>
<dbReference type="NCBIfam" id="TIGR02746">
    <property type="entry name" value="TraC-F-type"/>
    <property type="match status" value="1"/>
</dbReference>
<dbReference type="AlphaFoldDB" id="A0A1L6TID7"/>
<dbReference type="InterPro" id="IPR014117">
    <property type="entry name" value="TraC-F-type"/>
</dbReference>
<evidence type="ECO:0000313" key="2">
    <source>
        <dbReference type="EMBL" id="ALB24376.1"/>
    </source>
</evidence>
<dbReference type="EMBL" id="CP012509">
    <property type="protein sequence ID" value="ALB24376.1"/>
    <property type="molecule type" value="Genomic_DNA"/>
</dbReference>
<dbReference type="RefSeq" id="WP_036774456.1">
    <property type="nucleotide sequence ID" value="NZ_CP012509.1"/>
</dbReference>
<geneLocation type="plasmid" evidence="2 3">
    <name>pPSB1-1</name>
</geneLocation>
<gene>
    <name evidence="2" type="primary">traC</name>
    <name evidence="2" type="ORF">KU39_1p35</name>
</gene>
<name>A0A1L6TID7_PISSA</name>
<organism evidence="2 3">
    <name type="scientific">Piscirickettsia salmonis</name>
    <dbReference type="NCBI Taxonomy" id="1238"/>
    <lineage>
        <taxon>Bacteria</taxon>
        <taxon>Pseudomonadati</taxon>
        <taxon>Pseudomonadota</taxon>
        <taxon>Gammaproteobacteria</taxon>
        <taxon>Thiotrichales</taxon>
        <taxon>Piscirickettsiaceae</taxon>
        <taxon>Piscirickettsia</taxon>
    </lineage>
</organism>
<dbReference type="Gene3D" id="1.10.8.730">
    <property type="match status" value="1"/>
</dbReference>
<dbReference type="InterPro" id="IPR027417">
    <property type="entry name" value="P-loop_NTPase"/>
</dbReference>
<dbReference type="InterPro" id="IPR025955">
    <property type="entry name" value="TraC/Conjuga_ATPase"/>
</dbReference>
<dbReference type="InterPro" id="IPR053155">
    <property type="entry name" value="F-pilin_assembly_TraC"/>
</dbReference>
<evidence type="ECO:0000259" key="1">
    <source>
        <dbReference type="Pfam" id="PF19044"/>
    </source>
</evidence>
<dbReference type="Pfam" id="PF19044">
    <property type="entry name" value="P-loop_TraG"/>
    <property type="match status" value="1"/>
</dbReference>
<dbReference type="PANTHER" id="PTHR38467:SF1">
    <property type="entry name" value="CONJUGATIVE TRANSFER: ASSEMBLY"/>
    <property type="match status" value="1"/>
</dbReference>
<keyword evidence="2" id="KW-0614">Plasmid</keyword>
<evidence type="ECO:0000313" key="3">
    <source>
        <dbReference type="Proteomes" id="UP000029558"/>
    </source>
</evidence>
<dbReference type="Gene3D" id="3.40.50.300">
    <property type="entry name" value="P-loop containing nucleotide triphosphate hydrolases"/>
    <property type="match status" value="1"/>
</dbReference>
<dbReference type="Pfam" id="PF11130">
    <property type="entry name" value="TraC_F_IV"/>
    <property type="match status" value="1"/>
</dbReference>
<protein>
    <submittedName>
        <fullName evidence="2">Conjugal transfer protein TraC</fullName>
    </submittedName>
</protein>
<dbReference type="PANTHER" id="PTHR38467">
    <property type="match status" value="1"/>
</dbReference>
<sequence>MLGSVKQTCRKALNYFGFTEGKTGNIPTQDSIDRSEYQYPSFAEQLTYKYYDEKSQIFFNENSAGLVYRIAPLTGANEKIAEQLDSIIRTKISDSLTMTVFKVTHNQVASKIDRFAEQFKNDHFKNLSKLGDSLEKYYKAAATSGFRTRNETRAGLSQTEVYLIVDMANGKNTEAELRVIFDRFKVSFQAALTASSIGFKSCDATDFIHLVSFFTRHNTHSIYPRTIDYNDDELLKYQLTDRSFSLEVDAEFKDHLVLCGDDQIVKASEEIEHQSFETAISVLTLDKMPATYQIWNNINNCSNIFNNEYGIHCNHIVSVVYRVDDHGKALGKANRKTRDLTKKSKSEYATLVAGTDEQAQQWRSFRDDLTKQKTRSCRMLYNVILFSKKSQRHDDVEAAINTHNFNGLKLSVCKHMQIPYFLASMPFMFTGYLQRDFSLPTMMHHISSWNAVQYMPILSDWQGQEKGIMLPSMRDQSALIDPFSGYFGTNFNASVTGTSGAGKSFLMQMMALSTLFDGGYVYIIDVGGSYRKLCEAVNGVYLEYENLAMNPFTHINNISGSIDDLIDLFELLTCPKKGATDLDSSALRTAILRAYDNRGTETCIDDVQQALNEIYDVDRYPTARVLASNIDKYCSDSEHGAAFNRPSQLDPTSRFIVVDLQEIKDKKSVVAPALLSVFSQFRKRIYDSDRAVKKLCLVDEAWKFFEGDPRAIEFLVEGFRTGRRHNASFITITQGVNDYFKFPAAEQLWDNAALKVVLLQDETTLTKFNKDHELFSEYEMEVLKKFPKAKEAGYSQVLIRGSNVNTFQRLFVDPFTLVMLSSDGKDYSAVEALVKQNVPFIEAVERVAHQHYGEMYAST</sequence>
<dbReference type="InterPro" id="IPR043964">
    <property type="entry name" value="P-loop_TraG"/>
</dbReference>
<dbReference type="OrthoDB" id="9816422at2"/>
<proteinExistence type="predicted"/>
<accession>A0A1L6TID7</accession>
<feature type="domain" description="TraG P-loop" evidence="1">
    <location>
        <begin position="486"/>
        <end position="845"/>
    </location>
</feature>
<dbReference type="Proteomes" id="UP000029558">
    <property type="component" value="Plasmid pPSB1-1"/>
</dbReference>
<reference evidence="2 3" key="1">
    <citation type="journal article" date="2014" name="Genome Announc.">
        <title>Comparative Genome Analysis of Two Isolates of the Fish Pathogen Piscirickettsia salmonis from Different Hosts Reveals Major Differences in Virulence-Associated Secretion Systems.</title>
        <authorList>
            <person name="Bohle H."/>
            <person name="Henriquez P."/>
            <person name="Grothusen H."/>
            <person name="Navas E."/>
            <person name="Sandoval A."/>
            <person name="Bustamante F."/>
            <person name="Bustos P."/>
            <person name="Mancilla M."/>
        </authorList>
    </citation>
    <scope>NUCLEOTIDE SEQUENCE [LARGE SCALE GENOMIC DNA]</scope>
    <source>
        <strain evidence="3">B1-32597</strain>
    </source>
</reference>